<organism evidence="1 2">
    <name type="scientific">Microbacterium hydrocarbonoxydans</name>
    <dbReference type="NCBI Taxonomy" id="273678"/>
    <lineage>
        <taxon>Bacteria</taxon>
        <taxon>Bacillati</taxon>
        <taxon>Actinomycetota</taxon>
        <taxon>Actinomycetes</taxon>
        <taxon>Micrococcales</taxon>
        <taxon>Microbacteriaceae</taxon>
        <taxon>Microbacterium</taxon>
    </lineage>
</organism>
<keyword evidence="2" id="KW-1185">Reference proteome</keyword>
<sequence>MSQKDLASAMRDRGWKWSQATVWSIEKGERPLRLAEAVDVAWVLDERLDALLRKGVDQGIEQILRDPKRSLERLLDELTVQTSEYERPAALLRDLDLPITAWGARTKLADVLDGLETARAESLNTIVGLENDLDAAEDELWTAIRTGYMGHDDDPAEG</sequence>
<evidence type="ECO:0000313" key="1">
    <source>
        <dbReference type="EMBL" id="KJL46235.1"/>
    </source>
</evidence>
<reference evidence="1 2" key="1">
    <citation type="submission" date="2015-02" db="EMBL/GenBank/DDBJ databases">
        <title>Draft genome sequences of ten Microbacterium spp. with emphasis on heavy metal contaminated environments.</title>
        <authorList>
            <person name="Corretto E."/>
        </authorList>
    </citation>
    <scope>NUCLEOTIDE SEQUENCE [LARGE SCALE GENOMIC DNA]</scope>
    <source>
        <strain evidence="1 2">SA35</strain>
    </source>
</reference>
<proteinExistence type="predicted"/>
<dbReference type="InterPro" id="IPR010982">
    <property type="entry name" value="Lambda_DNA-bd_dom_sf"/>
</dbReference>
<comment type="caution">
    <text evidence="1">The sequence shown here is derived from an EMBL/GenBank/DDBJ whole genome shotgun (WGS) entry which is preliminary data.</text>
</comment>
<dbReference type="PATRIC" id="fig|273678.4.peg.2863"/>
<dbReference type="GO" id="GO:0003677">
    <property type="term" value="F:DNA binding"/>
    <property type="evidence" value="ECO:0007669"/>
    <property type="project" value="InterPro"/>
</dbReference>
<name>A0A0M2HHQ4_9MICO</name>
<dbReference type="Gene3D" id="1.10.260.40">
    <property type="entry name" value="lambda repressor-like DNA-binding domains"/>
    <property type="match status" value="1"/>
</dbReference>
<dbReference type="EMBL" id="JYJB01000010">
    <property type="protein sequence ID" value="KJL46235.1"/>
    <property type="molecule type" value="Genomic_DNA"/>
</dbReference>
<dbReference type="AlphaFoldDB" id="A0A0M2HHQ4"/>
<evidence type="ECO:0008006" key="3">
    <source>
        <dbReference type="Google" id="ProtNLM"/>
    </source>
</evidence>
<evidence type="ECO:0000313" key="2">
    <source>
        <dbReference type="Proteomes" id="UP000033900"/>
    </source>
</evidence>
<accession>A0A0M2HHQ4</accession>
<dbReference type="STRING" id="273678.RS84_02862"/>
<dbReference type="Proteomes" id="UP000033900">
    <property type="component" value="Unassembled WGS sequence"/>
</dbReference>
<gene>
    <name evidence="1" type="ORF">RS84_02862</name>
</gene>
<protein>
    <recommendedName>
        <fullName evidence="3">HTH cro/C1-type domain-containing protein</fullName>
    </recommendedName>
</protein>